<name>A0AAD3T8U5_NEPGR</name>
<dbReference type="Pfam" id="PF00067">
    <property type="entry name" value="p450"/>
    <property type="match status" value="1"/>
</dbReference>
<keyword evidence="2 5" id="KW-0479">Metal-binding</keyword>
<protein>
    <recommendedName>
        <fullName evidence="10">Cytochrome P450</fullName>
    </recommendedName>
</protein>
<dbReference type="Gene3D" id="1.10.630.10">
    <property type="entry name" value="Cytochrome P450"/>
    <property type="match status" value="1"/>
</dbReference>
<keyword evidence="7" id="KW-1133">Transmembrane helix</keyword>
<keyword evidence="9" id="KW-1185">Reference proteome</keyword>
<dbReference type="PRINTS" id="PR00385">
    <property type="entry name" value="P450"/>
</dbReference>
<reference evidence="8" key="1">
    <citation type="submission" date="2023-05" db="EMBL/GenBank/DDBJ databases">
        <title>Nepenthes gracilis genome sequencing.</title>
        <authorList>
            <person name="Fukushima K."/>
        </authorList>
    </citation>
    <scope>NUCLEOTIDE SEQUENCE</scope>
    <source>
        <strain evidence="8">SING2019-196</strain>
    </source>
</reference>
<keyword evidence="7" id="KW-0812">Transmembrane</keyword>
<dbReference type="InterPro" id="IPR036396">
    <property type="entry name" value="Cyt_P450_sf"/>
</dbReference>
<keyword evidence="7" id="KW-0472">Membrane</keyword>
<dbReference type="PROSITE" id="PS00086">
    <property type="entry name" value="CYTOCHROME_P450"/>
    <property type="match status" value="1"/>
</dbReference>
<feature type="binding site" description="axial binding residue" evidence="5">
    <location>
        <position position="442"/>
    </location>
    <ligand>
        <name>heme</name>
        <dbReference type="ChEBI" id="CHEBI:30413"/>
    </ligand>
    <ligandPart>
        <name>Fe</name>
        <dbReference type="ChEBI" id="CHEBI:18248"/>
    </ligandPart>
</feature>
<evidence type="ECO:0000256" key="5">
    <source>
        <dbReference type="PIRSR" id="PIRSR602401-1"/>
    </source>
</evidence>
<dbReference type="SUPFAM" id="SSF48264">
    <property type="entry name" value="Cytochrome P450"/>
    <property type="match status" value="1"/>
</dbReference>
<dbReference type="PANTHER" id="PTHR47950">
    <property type="entry name" value="CYTOCHROME P450, FAMILY 76, SUBFAMILY C, POLYPEPTIDE 5-RELATED"/>
    <property type="match status" value="1"/>
</dbReference>
<dbReference type="GO" id="GO:0020037">
    <property type="term" value="F:heme binding"/>
    <property type="evidence" value="ECO:0007669"/>
    <property type="project" value="InterPro"/>
</dbReference>
<dbReference type="CDD" id="cd11073">
    <property type="entry name" value="CYP76-like"/>
    <property type="match status" value="1"/>
</dbReference>
<evidence type="ECO:0000256" key="2">
    <source>
        <dbReference type="ARBA" id="ARBA00022723"/>
    </source>
</evidence>
<keyword evidence="4 5" id="KW-0408">Iron</keyword>
<keyword evidence="3 6" id="KW-0560">Oxidoreductase</keyword>
<dbReference type="PANTHER" id="PTHR47950:SF48">
    <property type="entry name" value="CYTOCHROME P450 FAMILY PROTEIN, EXPRESSED"/>
    <property type="match status" value="1"/>
</dbReference>
<evidence type="ECO:0000313" key="9">
    <source>
        <dbReference type="Proteomes" id="UP001279734"/>
    </source>
</evidence>
<dbReference type="Proteomes" id="UP001279734">
    <property type="component" value="Unassembled WGS sequence"/>
</dbReference>
<comment type="caution">
    <text evidence="8">The sequence shown here is derived from an EMBL/GenBank/DDBJ whole genome shotgun (WGS) entry which is preliminary data.</text>
</comment>
<dbReference type="InterPro" id="IPR017972">
    <property type="entry name" value="Cyt_P450_CS"/>
</dbReference>
<feature type="transmembrane region" description="Helical" evidence="7">
    <location>
        <begin position="6"/>
        <end position="24"/>
    </location>
</feature>
<dbReference type="PRINTS" id="PR00463">
    <property type="entry name" value="EP450I"/>
</dbReference>
<accession>A0AAD3T8U5</accession>
<dbReference type="FunFam" id="1.10.630.10:FF:000007">
    <property type="entry name" value="Cytochrome P450 76C4"/>
    <property type="match status" value="1"/>
</dbReference>
<gene>
    <name evidence="8" type="ORF">Nepgr_027436</name>
</gene>
<evidence type="ECO:0000256" key="3">
    <source>
        <dbReference type="ARBA" id="ARBA00023002"/>
    </source>
</evidence>
<keyword evidence="6" id="KW-0503">Monooxygenase</keyword>
<dbReference type="AlphaFoldDB" id="A0AAD3T8U5"/>
<evidence type="ECO:0000256" key="4">
    <source>
        <dbReference type="ARBA" id="ARBA00023004"/>
    </source>
</evidence>
<evidence type="ECO:0000256" key="1">
    <source>
        <dbReference type="ARBA" id="ARBA00010617"/>
    </source>
</evidence>
<dbReference type="InterPro" id="IPR001128">
    <property type="entry name" value="Cyt_P450"/>
</dbReference>
<dbReference type="GO" id="GO:0005506">
    <property type="term" value="F:iron ion binding"/>
    <property type="evidence" value="ECO:0007669"/>
    <property type="project" value="InterPro"/>
</dbReference>
<sequence>MDYLNFVLWLLLASFAIHLFLSQLRRSKSRQGKLPPGPFPLPLIGNLLSIDNKLHRSLAALAKDYGPLMTIHMGHLTSIIISSSSIAKEVLQDKNVSFSNRYIGKVIQAIDTHKYSMAWLPVSSPLHYYLRKISNSHIFLTSRLNATQHLRQKRMEELVAYVGKRCQSGSVVNIQEVALDTSLNLLSSTLFSMNVVNYDSNDKCEIKKNIQLIVDEVNKPNLADLYPLMQSIDPQGIQRRATVWGKKLLDAFDDIINRRLIAREQGILEGSDVLDALLCIAEDQNEELDRSQIVRLFVELFFAGTETTSTTIEWAMAELLHNPLKMRKAQAELNRIVGKDNPVHESHIPNLTYLQSVINETLRLHPPIPFLLPRTTSADVELSGFTVPKNAQVLVNVFAIGRDPSVWENPDSFEPERFVGSDIGFKGRHFELIPFGAGRRICPGIPMVSRTLPLIVGSLIHSFDWKLENGGAPERMDMDDQCTALLQKARPLRCVPITKG</sequence>
<dbReference type="GO" id="GO:0004497">
    <property type="term" value="F:monooxygenase activity"/>
    <property type="evidence" value="ECO:0007669"/>
    <property type="project" value="UniProtKB-KW"/>
</dbReference>
<evidence type="ECO:0000256" key="6">
    <source>
        <dbReference type="RuleBase" id="RU000461"/>
    </source>
</evidence>
<organism evidence="8 9">
    <name type="scientific">Nepenthes gracilis</name>
    <name type="common">Slender pitcher plant</name>
    <dbReference type="NCBI Taxonomy" id="150966"/>
    <lineage>
        <taxon>Eukaryota</taxon>
        <taxon>Viridiplantae</taxon>
        <taxon>Streptophyta</taxon>
        <taxon>Embryophyta</taxon>
        <taxon>Tracheophyta</taxon>
        <taxon>Spermatophyta</taxon>
        <taxon>Magnoliopsida</taxon>
        <taxon>eudicotyledons</taxon>
        <taxon>Gunneridae</taxon>
        <taxon>Pentapetalae</taxon>
        <taxon>Caryophyllales</taxon>
        <taxon>Nepenthaceae</taxon>
        <taxon>Nepenthes</taxon>
    </lineage>
</organism>
<comment type="cofactor">
    <cofactor evidence="5">
        <name>heme</name>
        <dbReference type="ChEBI" id="CHEBI:30413"/>
    </cofactor>
</comment>
<dbReference type="InterPro" id="IPR002401">
    <property type="entry name" value="Cyt_P450_E_grp-I"/>
</dbReference>
<dbReference type="EMBL" id="BSYO01000029">
    <property type="protein sequence ID" value="GMH25593.1"/>
    <property type="molecule type" value="Genomic_DNA"/>
</dbReference>
<dbReference type="GO" id="GO:0016705">
    <property type="term" value="F:oxidoreductase activity, acting on paired donors, with incorporation or reduction of molecular oxygen"/>
    <property type="evidence" value="ECO:0007669"/>
    <property type="project" value="InterPro"/>
</dbReference>
<comment type="similarity">
    <text evidence="1 6">Belongs to the cytochrome P450 family.</text>
</comment>
<evidence type="ECO:0000256" key="7">
    <source>
        <dbReference type="SAM" id="Phobius"/>
    </source>
</evidence>
<proteinExistence type="inferred from homology"/>
<keyword evidence="5 6" id="KW-0349">Heme</keyword>
<evidence type="ECO:0008006" key="10">
    <source>
        <dbReference type="Google" id="ProtNLM"/>
    </source>
</evidence>
<evidence type="ECO:0000313" key="8">
    <source>
        <dbReference type="EMBL" id="GMH25593.1"/>
    </source>
</evidence>